<feature type="region of interest" description="Disordered" evidence="1">
    <location>
        <begin position="1"/>
        <end position="27"/>
    </location>
</feature>
<dbReference type="PANTHER" id="PTHR35006">
    <property type="entry name" value="GLYOXALASE FAMILY PROTEIN (AFU_ORTHOLOGUE AFUA_5G14830)"/>
    <property type="match status" value="1"/>
</dbReference>
<dbReference type="SUPFAM" id="SSF54593">
    <property type="entry name" value="Glyoxalase/Bleomycin resistance protein/Dihydroxybiphenyl dioxygenase"/>
    <property type="match status" value="1"/>
</dbReference>
<organism evidence="3 4">
    <name type="scientific">Rhizobium mesosinicum</name>
    <dbReference type="NCBI Taxonomy" id="335017"/>
    <lineage>
        <taxon>Bacteria</taxon>
        <taxon>Pseudomonadati</taxon>
        <taxon>Pseudomonadota</taxon>
        <taxon>Alphaproteobacteria</taxon>
        <taxon>Hyphomicrobiales</taxon>
        <taxon>Rhizobiaceae</taxon>
        <taxon>Rhizobium/Agrobacterium group</taxon>
        <taxon>Rhizobium</taxon>
    </lineage>
</organism>
<dbReference type="PROSITE" id="PS51819">
    <property type="entry name" value="VOC"/>
    <property type="match status" value="1"/>
</dbReference>
<dbReference type="Gene3D" id="3.10.180.10">
    <property type="entry name" value="2,3-Dihydroxybiphenyl 1,2-Dioxygenase, domain 1"/>
    <property type="match status" value="1"/>
</dbReference>
<dbReference type="InterPro" id="IPR029068">
    <property type="entry name" value="Glyas_Bleomycin-R_OHBP_Dase"/>
</dbReference>
<name>A0ABS7GYX9_9HYPH</name>
<dbReference type="PANTHER" id="PTHR35006:SF1">
    <property type="entry name" value="BLL2941 PROTEIN"/>
    <property type="match status" value="1"/>
</dbReference>
<protein>
    <submittedName>
        <fullName evidence="3">VOC family protein</fullName>
    </submittedName>
</protein>
<evidence type="ECO:0000256" key="1">
    <source>
        <dbReference type="SAM" id="MobiDB-lite"/>
    </source>
</evidence>
<reference evidence="3 4" key="1">
    <citation type="journal article" date="2021" name="MBio">
        <title>Poor Competitiveness of Bradyrhizobium in Pigeon Pea Root Colonization in Indian Soils.</title>
        <authorList>
            <person name="Chalasani D."/>
            <person name="Basu A."/>
            <person name="Pullabhotla S.V.S.R.N."/>
            <person name="Jorrin B."/>
            <person name="Neal A.L."/>
            <person name="Poole P.S."/>
            <person name="Podile A.R."/>
            <person name="Tkacz A."/>
        </authorList>
    </citation>
    <scope>NUCLEOTIDE SEQUENCE [LARGE SCALE GENOMIC DNA]</scope>
    <source>
        <strain evidence="3 4">HU56</strain>
    </source>
</reference>
<evidence type="ECO:0000313" key="4">
    <source>
        <dbReference type="Proteomes" id="UP000717752"/>
    </source>
</evidence>
<proteinExistence type="predicted"/>
<feature type="domain" description="VOC" evidence="2">
    <location>
        <begin position="19"/>
        <end position="138"/>
    </location>
</feature>
<dbReference type="InterPro" id="IPR037523">
    <property type="entry name" value="VOC_core"/>
</dbReference>
<evidence type="ECO:0000313" key="3">
    <source>
        <dbReference type="EMBL" id="MBW9054746.1"/>
    </source>
</evidence>
<gene>
    <name evidence="3" type="ORF">JNB85_20295</name>
</gene>
<accession>A0ABS7GYX9</accession>
<sequence>MNDMTANLKTAEPQRVRGPPGHSTVGTDDLEAAAQFYNRLMAVFGIGRFLVQPGRAVYHGERTPEFGVIKPFDGTAGQWRHGGVRGTSRAQVRDAHATAPQAGGSDEGAPGPRGENGEGPYCAYFRDPEGILVHRAGPDKA</sequence>
<comment type="caution">
    <text evidence="3">The sequence shown here is derived from an EMBL/GenBank/DDBJ whole genome shotgun (WGS) entry which is preliminary data.</text>
</comment>
<dbReference type="Proteomes" id="UP000717752">
    <property type="component" value="Unassembled WGS sequence"/>
</dbReference>
<feature type="region of interest" description="Disordered" evidence="1">
    <location>
        <begin position="73"/>
        <end position="123"/>
    </location>
</feature>
<dbReference type="EMBL" id="JAEUAK010000008">
    <property type="protein sequence ID" value="MBW9054746.1"/>
    <property type="molecule type" value="Genomic_DNA"/>
</dbReference>
<evidence type="ECO:0000259" key="2">
    <source>
        <dbReference type="PROSITE" id="PS51819"/>
    </source>
</evidence>
<keyword evidence="4" id="KW-1185">Reference proteome</keyword>